<dbReference type="RefSeq" id="WP_096500818.1">
    <property type="nucleotide sequence ID" value="NZ_AP018165.1"/>
</dbReference>
<feature type="region of interest" description="Disordered" evidence="1">
    <location>
        <begin position="433"/>
        <end position="512"/>
    </location>
</feature>
<protein>
    <submittedName>
        <fullName evidence="2">Uncharacterized protein</fullName>
    </submittedName>
</protein>
<feature type="compositionally biased region" description="Low complexity" evidence="1">
    <location>
        <begin position="155"/>
        <end position="170"/>
    </location>
</feature>
<keyword evidence="3" id="KW-1185">Reference proteome</keyword>
<reference evidence="2 3" key="2">
    <citation type="journal article" date="2017" name="Int. J. Syst. Evol. Microbiol.">
        <title>Mycobacterium stephanolepidis sp. nov., a rapidly growing species related to Mycobacterium chelonae, isolated from marine teleost fish, Stephanolepis cirrhifer.</title>
        <authorList>
            <person name="Fukano H."/>
            <person name="Wada S."/>
            <person name="Kurata O."/>
            <person name="Katayama K."/>
            <person name="Fujiwara N."/>
            <person name="Hoshino Y."/>
        </authorList>
    </citation>
    <scope>NUCLEOTIDE SEQUENCE [LARGE SCALE GENOMIC DNA]</scope>
    <source>
        <strain evidence="2 3">NJB0901</strain>
    </source>
</reference>
<reference evidence="3" key="1">
    <citation type="journal article" date="2017" name="Genome Announc.">
        <title>Complete Genome Sequence of Mycobacterium stephanolepidis.</title>
        <authorList>
            <person name="Fukano H."/>
            <person name="Yoshida M."/>
            <person name="Katayama Y."/>
            <person name="Omatsu T."/>
            <person name="Mizutani T."/>
            <person name="Kurata O."/>
            <person name="Wada S."/>
            <person name="Hoshino Y."/>
        </authorList>
    </citation>
    <scope>NUCLEOTIDE SEQUENCE [LARGE SCALE GENOMIC DNA]</scope>
    <source>
        <strain evidence="3">NJB0901</strain>
    </source>
</reference>
<sequence>MSLSIAELKKTSVQSIRDLATGLRAKAASMRATKAGVTDLPHKGTWTGVAADNADHEIGTFATATGNAADTYENAAKKVDLAGDEFEGLKQLLDKLENEAAGKFSINEATGEVTPLTKDFNKADRDYIANTLKQLCAAGGQANDDLAAAIHATDGATTPASTSPAGATGAMPVTPNSTTKPDGYLGALRGQAAETADGATKPAAAPIGDTIDYKKVYPKDIPVGDKNVDPSKLGGVGAIPGVRDTASGREPPAKLAPALKPQDVPAFKQMTRETLTKLGVPADQIEAQVNKAVESAQNPHLVRTADVPSASPSEHVSRDFGEQWNKFFANASDGGSKAGDALLQQGKELTGQAGPGAPGVAEAWKNLATDTAKGLYDYTTATPQERLEMLGNEAHRIADNPGGYLGEKLVQGAAGAATGAVGGEAAAGLRGLVGDLTHTPHPEIPGGAGHAGGDAPGHHTPPPVDHPHASSGADQVSGGNDSHGGAAGDHHGPLDDGGGWQSPNGGASLSPEHNAAANQFLEQAREAEPHITQSLRDIVGNTPGSELTGLEHRLKGEDSFKQKFFGSLLEDPQMSLDKHLEGMKDSVRYTMQSPEQLYTANTQRAIDSLIADGYEPVKFKNTWDTPGYQGINSFWRDPSTGQTFEVQFHTPSSFDAKMQTHPLYEQERLPDTAPQRISELQREQKQIFDSVPRPGGSSQISLPPNGGHR</sequence>
<dbReference type="AlphaFoldDB" id="A0A1Z4EWF1"/>
<gene>
    <name evidence="2" type="ORF">MSTE_01990</name>
</gene>
<feature type="region of interest" description="Disordered" evidence="1">
    <location>
        <begin position="155"/>
        <end position="182"/>
    </location>
</feature>
<name>A0A1Z4EWF1_9MYCO</name>
<feature type="region of interest" description="Disordered" evidence="1">
    <location>
        <begin position="666"/>
        <end position="709"/>
    </location>
</feature>
<organism evidence="2 3">
    <name type="scientific">[Mycobacterium] stephanolepidis</name>
    <dbReference type="NCBI Taxonomy" id="1520670"/>
    <lineage>
        <taxon>Bacteria</taxon>
        <taxon>Bacillati</taxon>
        <taxon>Actinomycetota</taxon>
        <taxon>Actinomycetes</taxon>
        <taxon>Mycobacteriales</taxon>
        <taxon>Mycobacteriaceae</taxon>
        <taxon>Mycobacteroides</taxon>
    </lineage>
</organism>
<dbReference type="OrthoDB" id="4745173at2"/>
<dbReference type="EMBL" id="AP018165">
    <property type="protein sequence ID" value="BAX97306.1"/>
    <property type="molecule type" value="Genomic_DNA"/>
</dbReference>
<feature type="region of interest" description="Disordered" evidence="1">
    <location>
        <begin position="232"/>
        <end position="257"/>
    </location>
</feature>
<proteinExistence type="predicted"/>
<dbReference type="Proteomes" id="UP000217954">
    <property type="component" value="Chromosome"/>
</dbReference>
<feature type="compositionally biased region" description="Gly residues" evidence="1">
    <location>
        <begin position="446"/>
        <end position="455"/>
    </location>
</feature>
<evidence type="ECO:0000313" key="2">
    <source>
        <dbReference type="EMBL" id="BAX97306.1"/>
    </source>
</evidence>
<evidence type="ECO:0000313" key="3">
    <source>
        <dbReference type="Proteomes" id="UP000217954"/>
    </source>
</evidence>
<dbReference type="KEGG" id="mste:MSTE_01990"/>
<evidence type="ECO:0000256" key="1">
    <source>
        <dbReference type="SAM" id="MobiDB-lite"/>
    </source>
</evidence>
<accession>A0A1Z4EWF1</accession>